<gene>
    <name evidence="2" type="ORF">JYU34_011665</name>
</gene>
<feature type="compositionally biased region" description="Basic and acidic residues" evidence="1">
    <location>
        <begin position="58"/>
        <end position="70"/>
    </location>
</feature>
<keyword evidence="3" id="KW-1185">Reference proteome</keyword>
<evidence type="ECO:0000313" key="3">
    <source>
        <dbReference type="Proteomes" id="UP000823941"/>
    </source>
</evidence>
<feature type="compositionally biased region" description="Low complexity" evidence="1">
    <location>
        <begin position="1"/>
        <end position="34"/>
    </location>
</feature>
<reference evidence="2 3" key="1">
    <citation type="submission" date="2021-06" db="EMBL/GenBank/DDBJ databases">
        <title>A haploid diamondback moth (Plutella xylostella L.) genome assembly resolves 31 chromosomes and identifies a diamide resistance mutation.</title>
        <authorList>
            <person name="Ward C.M."/>
            <person name="Perry K.D."/>
            <person name="Baker G."/>
            <person name="Powis K."/>
            <person name="Heckel D.G."/>
            <person name="Baxter S.W."/>
        </authorList>
    </citation>
    <scope>NUCLEOTIDE SEQUENCE [LARGE SCALE GENOMIC DNA]</scope>
    <source>
        <strain evidence="2 3">LV</strain>
        <tissue evidence="2">Single pupa</tissue>
    </source>
</reference>
<evidence type="ECO:0000313" key="2">
    <source>
        <dbReference type="EMBL" id="KAG7303203.1"/>
    </source>
</evidence>
<comment type="caution">
    <text evidence="2">The sequence shown here is derived from an EMBL/GenBank/DDBJ whole genome shotgun (WGS) entry which is preliminary data.</text>
</comment>
<dbReference type="EMBL" id="JAHIBW010000016">
    <property type="protein sequence ID" value="KAG7303203.1"/>
    <property type="molecule type" value="Genomic_DNA"/>
</dbReference>
<sequence length="87" mass="9542">MTMQSSSSRKSPTMSMTSQTISRPSSSYKMKSSSTITPTASFSSHPSQPACRFHGHRDHQLAAEMREPGHTLEQTDCSDLAVHFGQP</sequence>
<feature type="compositionally biased region" description="Polar residues" evidence="1">
    <location>
        <begin position="35"/>
        <end position="47"/>
    </location>
</feature>
<name>A0ABQ7QGY2_PLUXY</name>
<organism evidence="2 3">
    <name type="scientific">Plutella xylostella</name>
    <name type="common">Diamondback moth</name>
    <name type="synonym">Plutella maculipennis</name>
    <dbReference type="NCBI Taxonomy" id="51655"/>
    <lineage>
        <taxon>Eukaryota</taxon>
        <taxon>Metazoa</taxon>
        <taxon>Ecdysozoa</taxon>
        <taxon>Arthropoda</taxon>
        <taxon>Hexapoda</taxon>
        <taxon>Insecta</taxon>
        <taxon>Pterygota</taxon>
        <taxon>Neoptera</taxon>
        <taxon>Endopterygota</taxon>
        <taxon>Lepidoptera</taxon>
        <taxon>Glossata</taxon>
        <taxon>Ditrysia</taxon>
        <taxon>Yponomeutoidea</taxon>
        <taxon>Plutellidae</taxon>
        <taxon>Plutella</taxon>
    </lineage>
</organism>
<proteinExistence type="predicted"/>
<accession>A0ABQ7QGY2</accession>
<feature type="region of interest" description="Disordered" evidence="1">
    <location>
        <begin position="1"/>
        <end position="87"/>
    </location>
</feature>
<protein>
    <submittedName>
        <fullName evidence="2">Uncharacterized protein</fullName>
    </submittedName>
</protein>
<dbReference type="Proteomes" id="UP000823941">
    <property type="component" value="Chromosome 16"/>
</dbReference>
<evidence type="ECO:0000256" key="1">
    <source>
        <dbReference type="SAM" id="MobiDB-lite"/>
    </source>
</evidence>